<feature type="transmembrane region" description="Helical" evidence="5">
    <location>
        <begin position="92"/>
        <end position="110"/>
    </location>
</feature>
<organism evidence="7 8">
    <name type="scientific">Nonomuraea spiralis</name>
    <dbReference type="NCBI Taxonomy" id="46182"/>
    <lineage>
        <taxon>Bacteria</taxon>
        <taxon>Bacillati</taxon>
        <taxon>Actinomycetota</taxon>
        <taxon>Actinomycetes</taxon>
        <taxon>Streptosporangiales</taxon>
        <taxon>Streptosporangiaceae</taxon>
        <taxon>Nonomuraea</taxon>
    </lineage>
</organism>
<feature type="transmembrane region" description="Helical" evidence="5">
    <location>
        <begin position="219"/>
        <end position="236"/>
    </location>
</feature>
<evidence type="ECO:0000256" key="3">
    <source>
        <dbReference type="ARBA" id="ARBA00022989"/>
    </source>
</evidence>
<reference evidence="7 8" key="1">
    <citation type="submission" date="2024-09" db="EMBL/GenBank/DDBJ databases">
        <authorList>
            <person name="Sun Q."/>
            <person name="Mori K."/>
        </authorList>
    </citation>
    <scope>NUCLEOTIDE SEQUENCE [LARGE SCALE GENOMIC DNA]</scope>
    <source>
        <strain evidence="7 8">CCM 3426</strain>
    </source>
</reference>
<dbReference type="Proteomes" id="UP001589647">
    <property type="component" value="Unassembled WGS sequence"/>
</dbReference>
<evidence type="ECO:0000313" key="7">
    <source>
        <dbReference type="EMBL" id="MFB9203143.1"/>
    </source>
</evidence>
<dbReference type="PROSITE" id="PS50850">
    <property type="entry name" value="MFS"/>
    <property type="match status" value="1"/>
</dbReference>
<dbReference type="Gene3D" id="1.20.1250.20">
    <property type="entry name" value="MFS general substrate transporter like domains"/>
    <property type="match status" value="1"/>
</dbReference>
<feature type="transmembrane region" description="Helical" evidence="5">
    <location>
        <begin position="398"/>
        <end position="421"/>
    </location>
</feature>
<feature type="transmembrane region" description="Helical" evidence="5">
    <location>
        <begin position="58"/>
        <end position="80"/>
    </location>
</feature>
<keyword evidence="8" id="KW-1185">Reference proteome</keyword>
<gene>
    <name evidence="7" type="ORF">ACFFV7_18230</name>
</gene>
<dbReference type="SUPFAM" id="SSF103473">
    <property type="entry name" value="MFS general substrate transporter"/>
    <property type="match status" value="1"/>
</dbReference>
<feature type="transmembrane region" description="Helical" evidence="5">
    <location>
        <begin position="427"/>
        <end position="449"/>
    </location>
</feature>
<sequence>MTTTVESIEDSAPAPAGVLSARYRALSVGLVALVMLVAFEAMAVATAMPVVARDLGGMALYNLAFSATLAASVIATVLGGRWSDVRGPVQPIAVGVVAFVAGLLVAGFAPTMEVLVTGRFVQGIGAGLIQVSLYVLVARVFPGAMHPKVFALFSAAWVVPSMIGPAIAGFVVENVSWRWIFLGVSALVIPAALLLWRGTAGRSAEQGSADPAPGLGRKLVWATLTAVAAALIQYGSALKDGLPLLVAGVVLLVVALPKLLLPGSLRAARGLPTAPVLRGLAYGSLMAAEVLIPLMLMNERGLTPTGAGVVLTVGALGWSTGSWIKGRGTISNMTAIRGGAAMVAVGIALVSLVLIDSLPIAVAYVAMAISGLGIGALHPTVSVLVLEMSKEGEEGQNSAAVGVGESVFTVVAVAVSGALFTATGENYAVGLGFTVVLAVLAVVLAPRFVQSSKAGTMEGTAS</sequence>
<feature type="transmembrane region" description="Helical" evidence="5">
    <location>
        <begin position="177"/>
        <end position="198"/>
    </location>
</feature>
<keyword evidence="2 5" id="KW-0812">Transmembrane</keyword>
<dbReference type="PRINTS" id="PR01036">
    <property type="entry name" value="TCRTETB"/>
</dbReference>
<feature type="transmembrane region" description="Helical" evidence="5">
    <location>
        <begin position="149"/>
        <end position="171"/>
    </location>
</feature>
<feature type="transmembrane region" description="Helical" evidence="5">
    <location>
        <begin position="336"/>
        <end position="355"/>
    </location>
</feature>
<dbReference type="EMBL" id="JBHMEI010000013">
    <property type="protein sequence ID" value="MFB9203143.1"/>
    <property type="molecule type" value="Genomic_DNA"/>
</dbReference>
<feature type="domain" description="Major facilitator superfamily (MFS) profile" evidence="6">
    <location>
        <begin position="26"/>
        <end position="453"/>
    </location>
</feature>
<evidence type="ECO:0000256" key="2">
    <source>
        <dbReference type="ARBA" id="ARBA00022692"/>
    </source>
</evidence>
<comment type="caution">
    <text evidence="7">The sequence shown here is derived from an EMBL/GenBank/DDBJ whole genome shotgun (WGS) entry which is preliminary data.</text>
</comment>
<comment type="subcellular location">
    <subcellularLocation>
        <location evidence="1">Cell membrane</location>
        <topology evidence="1">Multi-pass membrane protein</topology>
    </subcellularLocation>
</comment>
<name>A0ABV5IF29_9ACTN</name>
<keyword evidence="3 5" id="KW-1133">Transmembrane helix</keyword>
<evidence type="ECO:0000313" key="8">
    <source>
        <dbReference type="Proteomes" id="UP001589647"/>
    </source>
</evidence>
<feature type="transmembrane region" description="Helical" evidence="5">
    <location>
        <begin position="242"/>
        <end position="261"/>
    </location>
</feature>
<feature type="transmembrane region" description="Helical" evidence="5">
    <location>
        <begin position="273"/>
        <end position="296"/>
    </location>
</feature>
<accession>A0ABV5IF29</accession>
<dbReference type="PANTHER" id="PTHR23501">
    <property type="entry name" value="MAJOR FACILITATOR SUPERFAMILY"/>
    <property type="match status" value="1"/>
</dbReference>
<dbReference type="Pfam" id="PF07690">
    <property type="entry name" value="MFS_1"/>
    <property type="match status" value="1"/>
</dbReference>
<keyword evidence="4 5" id="KW-0472">Membrane</keyword>
<feature type="transmembrane region" description="Helical" evidence="5">
    <location>
        <begin position="116"/>
        <end position="137"/>
    </location>
</feature>
<dbReference type="InterPro" id="IPR020846">
    <property type="entry name" value="MFS_dom"/>
</dbReference>
<feature type="transmembrane region" description="Helical" evidence="5">
    <location>
        <begin position="302"/>
        <end position="324"/>
    </location>
</feature>
<evidence type="ECO:0000256" key="1">
    <source>
        <dbReference type="ARBA" id="ARBA00004651"/>
    </source>
</evidence>
<feature type="transmembrane region" description="Helical" evidence="5">
    <location>
        <begin position="361"/>
        <end position="386"/>
    </location>
</feature>
<proteinExistence type="predicted"/>
<protein>
    <submittedName>
        <fullName evidence="7">MFS transporter</fullName>
    </submittedName>
</protein>
<evidence type="ECO:0000256" key="4">
    <source>
        <dbReference type="ARBA" id="ARBA00023136"/>
    </source>
</evidence>
<evidence type="ECO:0000259" key="6">
    <source>
        <dbReference type="PROSITE" id="PS50850"/>
    </source>
</evidence>
<dbReference type="InterPro" id="IPR011701">
    <property type="entry name" value="MFS"/>
</dbReference>
<dbReference type="RefSeq" id="WP_229823404.1">
    <property type="nucleotide sequence ID" value="NZ_BMRC01000002.1"/>
</dbReference>
<dbReference type="PANTHER" id="PTHR23501:SF154">
    <property type="entry name" value="MULTIDRUG-EFFLUX TRANSPORTER RV1634-RELATED"/>
    <property type="match status" value="1"/>
</dbReference>
<dbReference type="InterPro" id="IPR036259">
    <property type="entry name" value="MFS_trans_sf"/>
</dbReference>
<feature type="transmembrane region" description="Helical" evidence="5">
    <location>
        <begin position="30"/>
        <end position="52"/>
    </location>
</feature>
<evidence type="ECO:0000256" key="5">
    <source>
        <dbReference type="SAM" id="Phobius"/>
    </source>
</evidence>
<dbReference type="Gene3D" id="1.20.1720.10">
    <property type="entry name" value="Multidrug resistance protein D"/>
    <property type="match status" value="1"/>
</dbReference>